<evidence type="ECO:0000313" key="1">
    <source>
        <dbReference type="EMBL" id="GFR71506.1"/>
    </source>
</evidence>
<dbReference type="Proteomes" id="UP000762676">
    <property type="component" value="Unassembled WGS sequence"/>
</dbReference>
<evidence type="ECO:0000313" key="2">
    <source>
        <dbReference type="Proteomes" id="UP000762676"/>
    </source>
</evidence>
<organism evidence="1 2">
    <name type="scientific">Elysia marginata</name>
    <dbReference type="NCBI Taxonomy" id="1093978"/>
    <lineage>
        <taxon>Eukaryota</taxon>
        <taxon>Metazoa</taxon>
        <taxon>Spiralia</taxon>
        <taxon>Lophotrochozoa</taxon>
        <taxon>Mollusca</taxon>
        <taxon>Gastropoda</taxon>
        <taxon>Heterobranchia</taxon>
        <taxon>Euthyneura</taxon>
        <taxon>Panpulmonata</taxon>
        <taxon>Sacoglossa</taxon>
        <taxon>Placobranchoidea</taxon>
        <taxon>Plakobranchidae</taxon>
        <taxon>Elysia</taxon>
    </lineage>
</organism>
<name>A0AAV4FEN7_9GAST</name>
<protein>
    <recommendedName>
        <fullName evidence="3">C2H2-type domain-containing protein</fullName>
    </recommendedName>
</protein>
<dbReference type="EMBL" id="BMAT01011372">
    <property type="protein sequence ID" value="GFR71506.1"/>
    <property type="molecule type" value="Genomic_DNA"/>
</dbReference>
<comment type="caution">
    <text evidence="1">The sequence shown here is derived from an EMBL/GenBank/DDBJ whole genome shotgun (WGS) entry which is preliminary data.</text>
</comment>
<keyword evidence="2" id="KW-1185">Reference proteome</keyword>
<accession>A0AAV4FEN7</accession>
<gene>
    <name evidence="1" type="ORF">ElyMa_005680800</name>
</gene>
<evidence type="ECO:0008006" key="3">
    <source>
        <dbReference type="Google" id="ProtNLM"/>
    </source>
</evidence>
<dbReference type="AlphaFoldDB" id="A0AAV4FEN7"/>
<sequence length="108" mass="12304">MQKSYSGALDDSIPPTHQHQCYTSAFHHKSGFKPCSTTHCKTCPYTSCTSSFKSFTNGRVFKITLNLSCHSHNIIYLITCTKCSKQFNGEKNSLRTRFTSHRFDINND</sequence>
<reference evidence="1 2" key="1">
    <citation type="journal article" date="2021" name="Elife">
        <title>Chloroplast acquisition without the gene transfer in kleptoplastic sea slugs, Plakobranchus ocellatus.</title>
        <authorList>
            <person name="Maeda T."/>
            <person name="Takahashi S."/>
            <person name="Yoshida T."/>
            <person name="Shimamura S."/>
            <person name="Takaki Y."/>
            <person name="Nagai Y."/>
            <person name="Toyoda A."/>
            <person name="Suzuki Y."/>
            <person name="Arimoto A."/>
            <person name="Ishii H."/>
            <person name="Satoh N."/>
            <person name="Nishiyama T."/>
            <person name="Hasebe M."/>
            <person name="Maruyama T."/>
            <person name="Minagawa J."/>
            <person name="Obokata J."/>
            <person name="Shigenobu S."/>
        </authorList>
    </citation>
    <scope>NUCLEOTIDE SEQUENCE [LARGE SCALE GENOMIC DNA]</scope>
</reference>
<proteinExistence type="predicted"/>